<dbReference type="InterPro" id="IPR050261">
    <property type="entry name" value="FrsA_esterase"/>
</dbReference>
<protein>
    <submittedName>
        <fullName evidence="4">X-Pro dipeptidyl-peptidase</fullName>
    </submittedName>
</protein>
<dbReference type="InterPro" id="IPR029058">
    <property type="entry name" value="AB_hydrolase_fold"/>
</dbReference>
<keyword evidence="1" id="KW-0378">Hydrolase</keyword>
<reference evidence="4 5" key="1">
    <citation type="submission" date="2019-10" db="EMBL/GenBank/DDBJ databases">
        <title>Glaciimonas soli sp. nov., a psychrophilic bacterium isolated from the forest soil of a high elevation mountain in Taiwan.</title>
        <authorList>
            <person name="Wang L.-T."/>
            <person name="Shieh W.Y."/>
        </authorList>
    </citation>
    <scope>NUCLEOTIDE SEQUENCE [LARGE SCALE GENOMIC DNA]</scope>
    <source>
        <strain evidence="4 5">GS1</strain>
    </source>
</reference>
<evidence type="ECO:0000313" key="5">
    <source>
        <dbReference type="Proteomes" id="UP000451565"/>
    </source>
</evidence>
<organism evidence="4 5">
    <name type="scientific">Glaciimonas soli</name>
    <dbReference type="NCBI Taxonomy" id="2590999"/>
    <lineage>
        <taxon>Bacteria</taxon>
        <taxon>Pseudomonadati</taxon>
        <taxon>Pseudomonadota</taxon>
        <taxon>Betaproteobacteria</taxon>
        <taxon>Burkholderiales</taxon>
        <taxon>Oxalobacteraceae</taxon>
        <taxon>Glaciimonas</taxon>
    </lineage>
</organism>
<dbReference type="InterPro" id="IPR000383">
    <property type="entry name" value="Xaa-Pro-like_dom"/>
</dbReference>
<evidence type="ECO:0000256" key="1">
    <source>
        <dbReference type="ARBA" id="ARBA00022801"/>
    </source>
</evidence>
<name>A0A843YZI2_9BURK</name>
<feature type="chain" id="PRO_5032270817" evidence="2">
    <location>
        <begin position="24"/>
        <end position="535"/>
    </location>
</feature>
<evidence type="ECO:0000313" key="4">
    <source>
        <dbReference type="EMBL" id="MQR02632.1"/>
    </source>
</evidence>
<dbReference type="SUPFAM" id="SSF49785">
    <property type="entry name" value="Galactose-binding domain-like"/>
    <property type="match status" value="1"/>
</dbReference>
<dbReference type="EMBL" id="WINI01000011">
    <property type="protein sequence ID" value="MQR02632.1"/>
    <property type="molecule type" value="Genomic_DNA"/>
</dbReference>
<dbReference type="InterPro" id="IPR008979">
    <property type="entry name" value="Galactose-bd-like_sf"/>
</dbReference>
<keyword evidence="2" id="KW-0732">Signal</keyword>
<dbReference type="Pfam" id="PF02129">
    <property type="entry name" value="Peptidase_S15"/>
    <property type="match status" value="1"/>
</dbReference>
<dbReference type="PANTHER" id="PTHR22946">
    <property type="entry name" value="DIENELACTONE HYDROLASE DOMAIN-CONTAINING PROTEIN-RELATED"/>
    <property type="match status" value="1"/>
</dbReference>
<keyword evidence="5" id="KW-1185">Reference proteome</keyword>
<feature type="domain" description="Xaa-Pro dipeptidyl-peptidase C-terminal" evidence="3">
    <location>
        <begin position="299"/>
        <end position="531"/>
    </location>
</feature>
<dbReference type="OrthoDB" id="9806163at2"/>
<dbReference type="GO" id="GO:0008239">
    <property type="term" value="F:dipeptidyl-peptidase activity"/>
    <property type="evidence" value="ECO:0007669"/>
    <property type="project" value="InterPro"/>
</dbReference>
<sequence length="535" mass="56060">MRQLANLLVMFVVALAVVAPVAAQTPPGSLVSIPTIDGYRLGAYVSVPTGQGSGPFPLVVMPSSWGLNFIEYIGEANTLASNGYIVVSYSSRGFDLGCAILPQCGYIDIAGPLTVGDVSTVITWALAHTPSDPNKIGVSGISYGAGTSLLAAENDTRIKAVASMSTWASLENSLYANQTPSTQGIGLLSFASYIGKPGPLMQTINQNVAKLNFYGAVQSLLPVAAQRDPITSVAQLNANGTAVFVANAFEDSLFVPSQLVNLYNQLTVPKMMMFSHGDHATSELLGAVGLPNEVYAAANSWFDHYLKGVNNGINTQQPVQVKSQTGVWKTYANWNAVQQGTVTYNLTQPTGFLGILPTGNLSSGSGGNWQYGITGGYLTAATSGVVLLSGALTGYLDLPPPVALSLVNRSNAAVWMGPVFTQTKNLLGIPSLQITVTPNSSQFTLVAYLYSVNQVTGIGQLITQKPYTNLNATQGAPLAIKMNLEATNWEIDPGNQLALVIGTADLRYTSVTPVGSAVTFSSSTATPSTLSVSLQ</sequence>
<feature type="signal peptide" evidence="2">
    <location>
        <begin position="1"/>
        <end position="23"/>
    </location>
</feature>
<gene>
    <name evidence="4" type="ORF">GEV47_18300</name>
</gene>
<dbReference type="Pfam" id="PF08530">
    <property type="entry name" value="PepX_C"/>
    <property type="match status" value="1"/>
</dbReference>
<proteinExistence type="predicted"/>
<dbReference type="SUPFAM" id="SSF53474">
    <property type="entry name" value="alpha/beta-Hydrolases"/>
    <property type="match status" value="1"/>
</dbReference>
<dbReference type="InterPro" id="IPR013736">
    <property type="entry name" value="Xaa-Pro_dipept_C"/>
</dbReference>
<dbReference type="Gene3D" id="2.60.120.260">
    <property type="entry name" value="Galactose-binding domain-like"/>
    <property type="match status" value="1"/>
</dbReference>
<dbReference type="RefSeq" id="WP_153236263.1">
    <property type="nucleotide sequence ID" value="NZ_WINI01000011.1"/>
</dbReference>
<dbReference type="AlphaFoldDB" id="A0A843YZI2"/>
<dbReference type="GO" id="GO:0052689">
    <property type="term" value="F:carboxylic ester hydrolase activity"/>
    <property type="evidence" value="ECO:0007669"/>
    <property type="project" value="UniProtKB-ARBA"/>
</dbReference>
<dbReference type="Gene3D" id="3.40.50.1820">
    <property type="entry name" value="alpha/beta hydrolase"/>
    <property type="match status" value="2"/>
</dbReference>
<dbReference type="Proteomes" id="UP000451565">
    <property type="component" value="Unassembled WGS sequence"/>
</dbReference>
<evidence type="ECO:0000256" key="2">
    <source>
        <dbReference type="SAM" id="SignalP"/>
    </source>
</evidence>
<dbReference type="PANTHER" id="PTHR22946:SF9">
    <property type="entry name" value="POLYKETIDE TRANSFERASE AF380"/>
    <property type="match status" value="1"/>
</dbReference>
<comment type="caution">
    <text evidence="4">The sequence shown here is derived from an EMBL/GenBank/DDBJ whole genome shotgun (WGS) entry which is preliminary data.</text>
</comment>
<accession>A0A843YZI2</accession>
<dbReference type="SMART" id="SM00939">
    <property type="entry name" value="PepX_C"/>
    <property type="match status" value="1"/>
</dbReference>
<evidence type="ECO:0000259" key="3">
    <source>
        <dbReference type="SMART" id="SM00939"/>
    </source>
</evidence>